<dbReference type="Proteomes" id="UP000256328">
    <property type="component" value="Unassembled WGS sequence"/>
</dbReference>
<keyword evidence="3" id="KW-1185">Reference proteome</keyword>
<keyword evidence="1" id="KW-0732">Signal</keyword>
<accession>A0A3D8RPS6</accession>
<evidence type="ECO:0000256" key="1">
    <source>
        <dbReference type="SAM" id="SignalP"/>
    </source>
</evidence>
<evidence type="ECO:0000313" key="2">
    <source>
        <dbReference type="EMBL" id="RDW75884.1"/>
    </source>
</evidence>
<feature type="chain" id="PRO_5017718597" evidence="1">
    <location>
        <begin position="20"/>
        <end position="66"/>
    </location>
</feature>
<proteinExistence type="predicted"/>
<protein>
    <submittedName>
        <fullName evidence="2">Uncharacterized protein</fullName>
    </submittedName>
</protein>
<gene>
    <name evidence="2" type="ORF">BP5796_06705</name>
</gene>
<dbReference type="AlphaFoldDB" id="A0A3D8RPS6"/>
<sequence length="66" mass="7064">MAPVHVAVYALAPIAMVMAVQESGQAGLKVACAGGAERPALAELHLQDWDAMDRTRFRDSRVIGIM</sequence>
<dbReference type="EMBL" id="PDLN01000009">
    <property type="protein sequence ID" value="RDW75884.1"/>
    <property type="molecule type" value="Genomic_DNA"/>
</dbReference>
<reference evidence="2 3" key="1">
    <citation type="journal article" date="2018" name="IMA Fungus">
        <title>IMA Genome-F 9: Draft genome sequence of Annulohypoxylon stygium, Aspergillus mulundensis, Berkeleyomyces basicola (syn. Thielaviopsis basicola), Ceratocystis smalleyi, two Cercospora beticola strains, Coleophoma cylindrospora, Fusarium fracticaudum, Phialophora cf. hyalina, and Morchella septimelata.</title>
        <authorList>
            <person name="Wingfield B.D."/>
            <person name="Bills G.F."/>
            <person name="Dong Y."/>
            <person name="Huang W."/>
            <person name="Nel W.J."/>
            <person name="Swalarsk-Parry B.S."/>
            <person name="Vaghefi N."/>
            <person name="Wilken P.M."/>
            <person name="An Z."/>
            <person name="de Beer Z.W."/>
            <person name="De Vos L."/>
            <person name="Chen L."/>
            <person name="Duong T.A."/>
            <person name="Gao Y."/>
            <person name="Hammerbacher A."/>
            <person name="Kikkert J.R."/>
            <person name="Li Y."/>
            <person name="Li H."/>
            <person name="Li K."/>
            <person name="Li Q."/>
            <person name="Liu X."/>
            <person name="Ma X."/>
            <person name="Naidoo K."/>
            <person name="Pethybridge S.J."/>
            <person name="Sun J."/>
            <person name="Steenkamp E.T."/>
            <person name="van der Nest M.A."/>
            <person name="van Wyk S."/>
            <person name="Wingfield M.J."/>
            <person name="Xiong C."/>
            <person name="Yue Q."/>
            <person name="Zhang X."/>
        </authorList>
    </citation>
    <scope>NUCLEOTIDE SEQUENCE [LARGE SCALE GENOMIC DNA]</scope>
    <source>
        <strain evidence="2 3">BP5796</strain>
    </source>
</reference>
<organism evidence="2 3">
    <name type="scientific">Coleophoma crateriformis</name>
    <dbReference type="NCBI Taxonomy" id="565419"/>
    <lineage>
        <taxon>Eukaryota</taxon>
        <taxon>Fungi</taxon>
        <taxon>Dikarya</taxon>
        <taxon>Ascomycota</taxon>
        <taxon>Pezizomycotina</taxon>
        <taxon>Leotiomycetes</taxon>
        <taxon>Helotiales</taxon>
        <taxon>Dermateaceae</taxon>
        <taxon>Coleophoma</taxon>
    </lineage>
</organism>
<name>A0A3D8RPS6_9HELO</name>
<comment type="caution">
    <text evidence="2">The sequence shown here is derived from an EMBL/GenBank/DDBJ whole genome shotgun (WGS) entry which is preliminary data.</text>
</comment>
<evidence type="ECO:0000313" key="3">
    <source>
        <dbReference type="Proteomes" id="UP000256328"/>
    </source>
</evidence>
<feature type="signal peptide" evidence="1">
    <location>
        <begin position="1"/>
        <end position="19"/>
    </location>
</feature>